<dbReference type="SUPFAM" id="SSF57184">
    <property type="entry name" value="Growth factor receptor domain"/>
    <property type="match status" value="1"/>
</dbReference>
<evidence type="ECO:0000256" key="6">
    <source>
        <dbReference type="PROSITE-ProRule" id="PRU00125"/>
    </source>
</evidence>
<dbReference type="PANTHER" id="PTHR45787:SF8">
    <property type="entry name" value="LIM DOMAIN ONLY 4-RELATED"/>
    <property type="match status" value="1"/>
</dbReference>
<dbReference type="SMART" id="SM00132">
    <property type="entry name" value="LIM"/>
    <property type="match status" value="1"/>
</dbReference>
<gene>
    <name evidence="10" type="ORF">D9C73_013149</name>
</gene>
<name>A0A4U5UWC1_COLLU</name>
<dbReference type="AlphaFoldDB" id="A0A4U5UWC1"/>
<dbReference type="InterPro" id="IPR000867">
    <property type="entry name" value="IGFBP-like"/>
</dbReference>
<evidence type="ECO:0000259" key="8">
    <source>
        <dbReference type="PROSITE" id="PS50023"/>
    </source>
</evidence>
<dbReference type="GO" id="GO:0046872">
    <property type="term" value="F:metal ion binding"/>
    <property type="evidence" value="ECO:0007669"/>
    <property type="project" value="UniProtKB-KW"/>
</dbReference>
<evidence type="ECO:0000313" key="11">
    <source>
        <dbReference type="Proteomes" id="UP000298787"/>
    </source>
</evidence>
<accession>A0A4U5UWC1</accession>
<dbReference type="Gene3D" id="2.10.110.10">
    <property type="entry name" value="Cysteine Rich Protein"/>
    <property type="match status" value="2"/>
</dbReference>
<feature type="domain" description="IGFBP N-terminal" evidence="9">
    <location>
        <begin position="251"/>
        <end position="323"/>
    </location>
</feature>
<dbReference type="PROSITE" id="PS50023">
    <property type="entry name" value="LIM_DOMAIN_2"/>
    <property type="match status" value="1"/>
</dbReference>
<evidence type="ECO:0000256" key="7">
    <source>
        <dbReference type="SAM" id="MobiDB-lite"/>
    </source>
</evidence>
<keyword evidence="1 6" id="KW-0479">Metal-binding</keyword>
<protein>
    <submittedName>
        <fullName evidence="10">LIM domain transcription factor LMO4-B</fullName>
    </submittedName>
</protein>
<dbReference type="EMBL" id="CM014088">
    <property type="protein sequence ID" value="TKS78025.1"/>
    <property type="molecule type" value="Genomic_DNA"/>
</dbReference>
<reference evidence="10 11" key="1">
    <citation type="submission" date="2019-01" db="EMBL/GenBank/DDBJ databases">
        <title>Genome Assembly of Collichthys lucidus.</title>
        <authorList>
            <person name="Cai M."/>
            <person name="Xiao S."/>
        </authorList>
    </citation>
    <scope>NUCLEOTIDE SEQUENCE [LARGE SCALE GENOMIC DNA]</scope>
    <source>
        <strain evidence="10">JT15FE1705JMU</strain>
        <tissue evidence="10">Muscle</tissue>
    </source>
</reference>
<dbReference type="PROSITE" id="PS00478">
    <property type="entry name" value="LIM_DOMAIN_1"/>
    <property type="match status" value="1"/>
</dbReference>
<keyword evidence="5" id="KW-1015">Disulfide bond</keyword>
<dbReference type="CDD" id="cd09386">
    <property type="entry name" value="LIM1_LMO4"/>
    <property type="match status" value="1"/>
</dbReference>
<evidence type="ECO:0000256" key="2">
    <source>
        <dbReference type="ARBA" id="ARBA00022737"/>
    </source>
</evidence>
<dbReference type="InterPro" id="IPR009030">
    <property type="entry name" value="Growth_fac_rcpt_cys_sf"/>
</dbReference>
<evidence type="ECO:0000256" key="4">
    <source>
        <dbReference type="ARBA" id="ARBA00023038"/>
    </source>
</evidence>
<dbReference type="SUPFAM" id="SSF57716">
    <property type="entry name" value="Glucocorticoid receptor-like (DNA-binding domain)"/>
    <property type="match status" value="3"/>
</dbReference>
<proteinExistence type="predicted"/>
<feature type="region of interest" description="Disordered" evidence="7">
    <location>
        <begin position="413"/>
        <end position="437"/>
    </location>
</feature>
<evidence type="ECO:0000256" key="5">
    <source>
        <dbReference type="ARBA" id="ARBA00023157"/>
    </source>
</evidence>
<dbReference type="Proteomes" id="UP000298787">
    <property type="component" value="Chromosome 11"/>
</dbReference>
<organism evidence="10 11">
    <name type="scientific">Collichthys lucidus</name>
    <name type="common">Big head croaker</name>
    <name type="synonym">Sciaena lucida</name>
    <dbReference type="NCBI Taxonomy" id="240159"/>
    <lineage>
        <taxon>Eukaryota</taxon>
        <taxon>Metazoa</taxon>
        <taxon>Chordata</taxon>
        <taxon>Craniata</taxon>
        <taxon>Vertebrata</taxon>
        <taxon>Euteleostomi</taxon>
        <taxon>Actinopterygii</taxon>
        <taxon>Neopterygii</taxon>
        <taxon>Teleostei</taxon>
        <taxon>Neoteleostei</taxon>
        <taxon>Acanthomorphata</taxon>
        <taxon>Eupercaria</taxon>
        <taxon>Sciaenidae</taxon>
        <taxon>Collichthys</taxon>
    </lineage>
</organism>
<dbReference type="PROSITE" id="PS51323">
    <property type="entry name" value="IGFBP_N_2"/>
    <property type="match status" value="1"/>
</dbReference>
<keyword evidence="2" id="KW-0677">Repeat</keyword>
<evidence type="ECO:0000313" key="10">
    <source>
        <dbReference type="EMBL" id="TKS78025.1"/>
    </source>
</evidence>
<dbReference type="InterPro" id="IPR001781">
    <property type="entry name" value="Znf_LIM"/>
</dbReference>
<evidence type="ECO:0000256" key="3">
    <source>
        <dbReference type="ARBA" id="ARBA00022833"/>
    </source>
</evidence>
<dbReference type="SMART" id="SM00121">
    <property type="entry name" value="IB"/>
    <property type="match status" value="1"/>
</dbReference>
<dbReference type="Pfam" id="PF00219">
    <property type="entry name" value="IGFBP"/>
    <property type="match status" value="1"/>
</dbReference>
<dbReference type="GO" id="GO:0005576">
    <property type="term" value="C:extracellular region"/>
    <property type="evidence" value="ECO:0007669"/>
    <property type="project" value="InterPro"/>
</dbReference>
<keyword evidence="3 6" id="KW-0862">Zinc</keyword>
<evidence type="ECO:0000259" key="9">
    <source>
        <dbReference type="PROSITE" id="PS51323"/>
    </source>
</evidence>
<dbReference type="InterPro" id="IPR050945">
    <property type="entry name" value="LMO_RBTN_TF"/>
</dbReference>
<dbReference type="STRING" id="240159.A0A4U5UWC1"/>
<evidence type="ECO:0000256" key="1">
    <source>
        <dbReference type="ARBA" id="ARBA00022723"/>
    </source>
</evidence>
<keyword evidence="11" id="KW-1185">Reference proteome</keyword>
<feature type="domain" description="LIM zinc-binding" evidence="8">
    <location>
        <begin position="439"/>
        <end position="501"/>
    </location>
</feature>
<dbReference type="PANTHER" id="PTHR45787">
    <property type="entry name" value="LD11652P"/>
    <property type="match status" value="1"/>
</dbReference>
<dbReference type="Pfam" id="PF00412">
    <property type="entry name" value="LIM"/>
    <property type="match status" value="1"/>
</dbReference>
<sequence>MGSRSSPSLDEVHCLRPLCSHTCCWEAEQRIREGRPRMMKTLPLVRAPAKASEEAQFPAITVVRASEWLDAGSPSEDDFSEADTNTLISRVDLPKGAIRHAMSPRLAVKELIIPLPSAETNKSDANKCPTQRGQYTHPAFVGQECQESRQLPSSLLLPNKVLPLLPSSPSSISLPTLQRPGGFPGVWVAAVWFDAVFSLRTVNITASVWSNNTCSEEVSSGTSFKPEGHSFGLCNILFDEVFQGGLWGTEAESECPDECSCAPSPPLCPPGVSWVTDHCGCCKVCARQFNEDCSATEPCDHIKGLRCHLGAGGDPERGLCRAEAQGLPCEFGGRVYQHGEDFQPNCQHQCTCMDSVTRGWLLRGMVCDDDNHITEGARQTRLTDTSCQTAIPFPTTSVPCCRPICSLGTQLPPKEPHTEGASEGSMVNSQAAGVPPPPRSCAGCGGKIADRFLLFSMERYWHTRCLKCSCCQAQLGDIGTTCYSKGGMILCRDCATCRNRLMPGDRFHYINGTIFCEHDRPGAALLNSHLPPLQSNSVLTDQKVESQFYPAGPPPSITFIIRGGTTKLLSDERLGNKLPCLS</sequence>
<keyword evidence="4 6" id="KW-0440">LIM domain</keyword>